<reference evidence="2" key="1">
    <citation type="journal article" date="2020" name="Cell">
        <title>Large-Scale Comparative Analyses of Tick Genomes Elucidate Their Genetic Diversity and Vector Capacities.</title>
        <authorList>
            <consortium name="Tick Genome and Microbiome Consortium (TIGMIC)"/>
            <person name="Jia N."/>
            <person name="Wang J."/>
            <person name="Shi W."/>
            <person name="Du L."/>
            <person name="Sun Y."/>
            <person name="Zhan W."/>
            <person name="Jiang J.F."/>
            <person name="Wang Q."/>
            <person name="Zhang B."/>
            <person name="Ji P."/>
            <person name="Bell-Sakyi L."/>
            <person name="Cui X.M."/>
            <person name="Yuan T.T."/>
            <person name="Jiang B.G."/>
            <person name="Yang W.F."/>
            <person name="Lam T.T."/>
            <person name="Chang Q.C."/>
            <person name="Ding S.J."/>
            <person name="Wang X.J."/>
            <person name="Zhu J.G."/>
            <person name="Ruan X.D."/>
            <person name="Zhao L."/>
            <person name="Wei J.T."/>
            <person name="Ye R.Z."/>
            <person name="Que T.C."/>
            <person name="Du C.H."/>
            <person name="Zhou Y.H."/>
            <person name="Cheng J.X."/>
            <person name="Dai P.F."/>
            <person name="Guo W.B."/>
            <person name="Han X.H."/>
            <person name="Huang E.J."/>
            <person name="Li L.F."/>
            <person name="Wei W."/>
            <person name="Gao Y.C."/>
            <person name="Liu J.Z."/>
            <person name="Shao H.Z."/>
            <person name="Wang X."/>
            <person name="Wang C.C."/>
            <person name="Yang T.C."/>
            <person name="Huo Q.B."/>
            <person name="Li W."/>
            <person name="Chen H.Y."/>
            <person name="Chen S.E."/>
            <person name="Zhou L.G."/>
            <person name="Ni X.B."/>
            <person name="Tian J.H."/>
            <person name="Sheng Y."/>
            <person name="Liu T."/>
            <person name="Pan Y.S."/>
            <person name="Xia L.Y."/>
            <person name="Li J."/>
            <person name="Zhao F."/>
            <person name="Cao W.C."/>
        </authorList>
    </citation>
    <scope>NUCLEOTIDE SEQUENCE</scope>
    <source>
        <strain evidence="2">Rmic-2018</strain>
    </source>
</reference>
<organism evidence="2 3">
    <name type="scientific">Rhipicephalus microplus</name>
    <name type="common">Cattle tick</name>
    <name type="synonym">Boophilus microplus</name>
    <dbReference type="NCBI Taxonomy" id="6941"/>
    <lineage>
        <taxon>Eukaryota</taxon>
        <taxon>Metazoa</taxon>
        <taxon>Ecdysozoa</taxon>
        <taxon>Arthropoda</taxon>
        <taxon>Chelicerata</taxon>
        <taxon>Arachnida</taxon>
        <taxon>Acari</taxon>
        <taxon>Parasitiformes</taxon>
        <taxon>Ixodida</taxon>
        <taxon>Ixodoidea</taxon>
        <taxon>Ixodidae</taxon>
        <taxon>Rhipicephalinae</taxon>
        <taxon>Rhipicephalus</taxon>
        <taxon>Boophilus</taxon>
    </lineage>
</organism>
<feature type="region of interest" description="Disordered" evidence="1">
    <location>
        <begin position="193"/>
        <end position="219"/>
    </location>
</feature>
<evidence type="ECO:0000313" key="2">
    <source>
        <dbReference type="EMBL" id="KAH8036858.1"/>
    </source>
</evidence>
<reference evidence="2" key="2">
    <citation type="submission" date="2021-09" db="EMBL/GenBank/DDBJ databases">
        <authorList>
            <person name="Jia N."/>
            <person name="Wang J."/>
            <person name="Shi W."/>
            <person name="Du L."/>
            <person name="Sun Y."/>
            <person name="Zhan W."/>
            <person name="Jiang J."/>
            <person name="Wang Q."/>
            <person name="Zhang B."/>
            <person name="Ji P."/>
            <person name="Sakyi L.B."/>
            <person name="Cui X."/>
            <person name="Yuan T."/>
            <person name="Jiang B."/>
            <person name="Yang W."/>
            <person name="Lam T.T.-Y."/>
            <person name="Chang Q."/>
            <person name="Ding S."/>
            <person name="Wang X."/>
            <person name="Zhu J."/>
            <person name="Ruan X."/>
            <person name="Zhao L."/>
            <person name="Wei J."/>
            <person name="Que T."/>
            <person name="Du C."/>
            <person name="Cheng J."/>
            <person name="Dai P."/>
            <person name="Han X."/>
            <person name="Huang E."/>
            <person name="Gao Y."/>
            <person name="Liu J."/>
            <person name="Shao H."/>
            <person name="Ye R."/>
            <person name="Li L."/>
            <person name="Wei W."/>
            <person name="Wang X."/>
            <person name="Wang C."/>
            <person name="Huo Q."/>
            <person name="Li W."/>
            <person name="Guo W."/>
            <person name="Chen H."/>
            <person name="Chen S."/>
            <person name="Zhou L."/>
            <person name="Zhou L."/>
            <person name="Ni X."/>
            <person name="Tian J."/>
            <person name="Zhou Y."/>
            <person name="Sheng Y."/>
            <person name="Liu T."/>
            <person name="Pan Y."/>
            <person name="Xia L."/>
            <person name="Li J."/>
            <person name="Zhao F."/>
            <person name="Cao W."/>
        </authorList>
    </citation>
    <scope>NUCLEOTIDE SEQUENCE</scope>
    <source>
        <strain evidence="2">Rmic-2018</strain>
        <tissue evidence="2">Larvae</tissue>
    </source>
</reference>
<dbReference type="AlphaFoldDB" id="A0A9J6ER34"/>
<feature type="compositionally biased region" description="Basic and acidic residues" evidence="1">
    <location>
        <begin position="142"/>
        <end position="162"/>
    </location>
</feature>
<feature type="region of interest" description="Disordered" evidence="1">
    <location>
        <begin position="71"/>
        <end position="90"/>
    </location>
</feature>
<comment type="caution">
    <text evidence="2">The sequence shown here is derived from an EMBL/GenBank/DDBJ whole genome shotgun (WGS) entry which is preliminary data.</text>
</comment>
<feature type="compositionally biased region" description="Polar residues" evidence="1">
    <location>
        <begin position="208"/>
        <end position="219"/>
    </location>
</feature>
<dbReference type="Proteomes" id="UP000821866">
    <property type="component" value="Chromosome 10"/>
</dbReference>
<keyword evidence="3" id="KW-1185">Reference proteome</keyword>
<feature type="region of interest" description="Disordered" evidence="1">
    <location>
        <begin position="136"/>
        <end position="179"/>
    </location>
</feature>
<name>A0A9J6ER34_RHIMP</name>
<accession>A0A9J6ER34</accession>
<sequence>MALRPLTAARGTAPISDPTFLLPSSVCVGPRYSHGPELASCGSHWSCVDQHQTFFQTTASRRFAVPTAPVLQKRSAAQRRPAKRKRGARAPAHQLCHPFWRNVEDFRVFLTHRRSPRLCPLAPADEVTVAVLCERGSPQHSHGHDGKEKEEGEKKSEAKEARLTGPAPEAARPEARGAHKDGAFVKLGHDSETRLETSQSARGVPVTAPSSSRLTSSPQEWVRAYNGTAVKAHRSETVDLLLQPVFSVVVVAVLWPEATTPLAFFLCWNSTTAGGVCDTSSARVPPPRRRTPGRSWINRGRQRYKNVYDESVDLRGPHMLRLTPLETDYTSKLLKYLDNVPDGKDLYTPATFA</sequence>
<gene>
    <name evidence="2" type="ORF">HPB51_006127</name>
</gene>
<proteinExistence type="predicted"/>
<feature type="compositionally biased region" description="Basic residues" evidence="1">
    <location>
        <begin position="76"/>
        <end position="88"/>
    </location>
</feature>
<dbReference type="EMBL" id="JABSTU010000002">
    <property type="protein sequence ID" value="KAH8036858.1"/>
    <property type="molecule type" value="Genomic_DNA"/>
</dbReference>
<evidence type="ECO:0000313" key="3">
    <source>
        <dbReference type="Proteomes" id="UP000821866"/>
    </source>
</evidence>
<evidence type="ECO:0000256" key="1">
    <source>
        <dbReference type="SAM" id="MobiDB-lite"/>
    </source>
</evidence>
<protein>
    <submittedName>
        <fullName evidence="2">Uncharacterized protein</fullName>
    </submittedName>
</protein>